<dbReference type="PANTHER" id="PTHR46623:SF6">
    <property type="entry name" value="ALPHA_BETA-HYDROLASES SUPERFAMILY PROTEIN"/>
    <property type="match status" value="1"/>
</dbReference>
<name>A0AB37UP67_9CYAN</name>
<organism evidence="2 3">
    <name type="scientific">Chroococcidiopsis cubana SAG 39.79</name>
    <dbReference type="NCBI Taxonomy" id="388085"/>
    <lineage>
        <taxon>Bacteria</taxon>
        <taxon>Bacillati</taxon>
        <taxon>Cyanobacteriota</taxon>
        <taxon>Cyanophyceae</taxon>
        <taxon>Chroococcidiopsidales</taxon>
        <taxon>Chroococcidiopsidaceae</taxon>
        <taxon>Chroococcidiopsis</taxon>
    </lineage>
</organism>
<sequence length="266" mass="28992">MNRRDLLILSAGVATTPLLVQVGKGNAQTKPTAKGETVTLGKDLQGYYVRPQGSGTFPAIMVFMEAFGLNPNIKNVCDRFAQAGYVALAPDFYHGDVYDYKDIQAAVAKLKSLNDDTVMAEVGQGLDFLAKRQEVAADKIGVTGFCMGGRHAFLANAAHAARLKAVVSFYGSGIAVDRIGRKPLLDRVDAMRSPIMLIYGADDEMIAADEHARISQALSQAKKRYILTVFPNAGHGFLSDRRDSYAAAPAKEAWEMTMNFFQQYLK</sequence>
<dbReference type="PANTHER" id="PTHR46623">
    <property type="entry name" value="CARBOXYMETHYLENEBUTENOLIDASE-RELATED"/>
    <property type="match status" value="1"/>
</dbReference>
<evidence type="ECO:0000259" key="1">
    <source>
        <dbReference type="Pfam" id="PF01738"/>
    </source>
</evidence>
<dbReference type="SUPFAM" id="SSF53474">
    <property type="entry name" value="alpha/beta-Hydrolases"/>
    <property type="match status" value="1"/>
</dbReference>
<gene>
    <name evidence="2" type="ORF">DSM107010_14300</name>
</gene>
<dbReference type="AlphaFoldDB" id="A0AB37UP67"/>
<protein>
    <submittedName>
        <fullName evidence="2">Carboxymethylenebutenolidase</fullName>
    </submittedName>
</protein>
<dbReference type="Proteomes" id="UP000282574">
    <property type="component" value="Unassembled WGS sequence"/>
</dbReference>
<dbReference type="Gene3D" id="3.40.50.1820">
    <property type="entry name" value="alpha/beta hydrolase"/>
    <property type="match status" value="1"/>
</dbReference>
<reference evidence="2 3" key="1">
    <citation type="journal article" date="2019" name="Genome Biol. Evol.">
        <title>Day and night: Metabolic profiles and evolutionary relationships of six axenic non-marine cyanobacteria.</title>
        <authorList>
            <person name="Will S.E."/>
            <person name="Henke P."/>
            <person name="Boedeker C."/>
            <person name="Huang S."/>
            <person name="Brinkmann H."/>
            <person name="Rohde M."/>
            <person name="Jarek M."/>
            <person name="Friedl T."/>
            <person name="Seufert S."/>
            <person name="Schumacher M."/>
            <person name="Overmann J."/>
            <person name="Neumann-Schaal M."/>
            <person name="Petersen J."/>
        </authorList>
    </citation>
    <scope>NUCLEOTIDE SEQUENCE [LARGE SCALE GENOMIC DNA]</scope>
    <source>
        <strain evidence="2 3">SAG 39.79</strain>
    </source>
</reference>
<proteinExistence type="predicted"/>
<dbReference type="EMBL" id="RSCK01000008">
    <property type="protein sequence ID" value="RUT13168.1"/>
    <property type="molecule type" value="Genomic_DNA"/>
</dbReference>
<accession>A0AB37UP67</accession>
<dbReference type="GO" id="GO:0016787">
    <property type="term" value="F:hydrolase activity"/>
    <property type="evidence" value="ECO:0007669"/>
    <property type="project" value="InterPro"/>
</dbReference>
<dbReference type="InterPro" id="IPR002925">
    <property type="entry name" value="Dienelactn_hydro"/>
</dbReference>
<feature type="domain" description="Dienelactone hydrolase" evidence="1">
    <location>
        <begin position="45"/>
        <end position="265"/>
    </location>
</feature>
<dbReference type="InterPro" id="IPR029058">
    <property type="entry name" value="AB_hydrolase_fold"/>
</dbReference>
<keyword evidence="3" id="KW-1185">Reference proteome</keyword>
<dbReference type="RefSeq" id="WP_181246494.1">
    <property type="nucleotide sequence ID" value="NZ_JAVKZF010000008.1"/>
</dbReference>
<comment type="caution">
    <text evidence="2">The sequence shown here is derived from an EMBL/GenBank/DDBJ whole genome shotgun (WGS) entry which is preliminary data.</text>
</comment>
<dbReference type="InterPro" id="IPR051049">
    <property type="entry name" value="Dienelactone_hydrolase-like"/>
</dbReference>
<evidence type="ECO:0000313" key="2">
    <source>
        <dbReference type="EMBL" id="RUT13168.1"/>
    </source>
</evidence>
<evidence type="ECO:0000313" key="3">
    <source>
        <dbReference type="Proteomes" id="UP000282574"/>
    </source>
</evidence>
<dbReference type="Pfam" id="PF01738">
    <property type="entry name" value="DLH"/>
    <property type="match status" value="1"/>
</dbReference>